<dbReference type="EMBL" id="CH477709">
    <property type="protein sequence ID" value="EAT37011.1"/>
    <property type="molecule type" value="Genomic_DNA"/>
</dbReference>
<accession>Q16RH8</accession>
<evidence type="ECO:0000313" key="1">
    <source>
        <dbReference type="EMBL" id="EAT37011.1"/>
    </source>
</evidence>
<dbReference type="PaxDb" id="7159-AAEL010947-PA"/>
<dbReference type="OMA" id="RANHMST"/>
<organism evidence="1 2">
    <name type="scientific">Aedes aegypti</name>
    <name type="common">Yellowfever mosquito</name>
    <name type="synonym">Culex aegypti</name>
    <dbReference type="NCBI Taxonomy" id="7159"/>
    <lineage>
        <taxon>Eukaryota</taxon>
        <taxon>Metazoa</taxon>
        <taxon>Ecdysozoa</taxon>
        <taxon>Arthropoda</taxon>
        <taxon>Hexapoda</taxon>
        <taxon>Insecta</taxon>
        <taxon>Pterygota</taxon>
        <taxon>Neoptera</taxon>
        <taxon>Endopterygota</taxon>
        <taxon>Diptera</taxon>
        <taxon>Nematocera</taxon>
        <taxon>Culicoidea</taxon>
        <taxon>Culicidae</taxon>
        <taxon>Culicinae</taxon>
        <taxon>Aedini</taxon>
        <taxon>Aedes</taxon>
        <taxon>Stegomyia</taxon>
    </lineage>
</organism>
<reference evidence="1" key="2">
    <citation type="journal article" date="2007" name="Science">
        <title>Genome sequence of Aedes aegypti, a major arbovirus vector.</title>
        <authorList>
            <person name="Nene V."/>
            <person name="Wortman J.R."/>
            <person name="Lawson D."/>
            <person name="Haas B."/>
            <person name="Kodira C."/>
            <person name="Tu Z.J."/>
            <person name="Loftus B."/>
            <person name="Xi Z."/>
            <person name="Megy K."/>
            <person name="Grabherr M."/>
            <person name="Ren Q."/>
            <person name="Zdobnov E.M."/>
            <person name="Lobo N.F."/>
            <person name="Campbell K.S."/>
            <person name="Brown S.E."/>
            <person name="Bonaldo M.F."/>
            <person name="Zhu J."/>
            <person name="Sinkins S.P."/>
            <person name="Hogenkamp D.G."/>
            <person name="Amedeo P."/>
            <person name="Arensburger P."/>
            <person name="Atkinson P.W."/>
            <person name="Bidwell S."/>
            <person name="Biedler J."/>
            <person name="Birney E."/>
            <person name="Bruggner R.V."/>
            <person name="Costas J."/>
            <person name="Coy M.R."/>
            <person name="Crabtree J."/>
            <person name="Crawford M."/>
            <person name="Debruyn B."/>
            <person name="Decaprio D."/>
            <person name="Eiglmeier K."/>
            <person name="Eisenstadt E."/>
            <person name="El-Dorry H."/>
            <person name="Gelbart W.M."/>
            <person name="Gomes S.L."/>
            <person name="Hammond M."/>
            <person name="Hannick L.I."/>
            <person name="Hogan J.R."/>
            <person name="Holmes M.H."/>
            <person name="Jaffe D."/>
            <person name="Johnston J.S."/>
            <person name="Kennedy R.C."/>
            <person name="Koo H."/>
            <person name="Kravitz S."/>
            <person name="Kriventseva E.V."/>
            <person name="Kulp D."/>
            <person name="Labutti K."/>
            <person name="Lee E."/>
            <person name="Li S."/>
            <person name="Lovin D.D."/>
            <person name="Mao C."/>
            <person name="Mauceli E."/>
            <person name="Menck C.F."/>
            <person name="Miller J.R."/>
            <person name="Montgomery P."/>
            <person name="Mori A."/>
            <person name="Nascimento A.L."/>
            <person name="Naveira H.F."/>
            <person name="Nusbaum C."/>
            <person name="O'leary S."/>
            <person name="Orvis J."/>
            <person name="Pertea M."/>
            <person name="Quesneville H."/>
            <person name="Reidenbach K.R."/>
            <person name="Rogers Y.H."/>
            <person name="Roth C.W."/>
            <person name="Schneider J.R."/>
            <person name="Schatz M."/>
            <person name="Shumway M."/>
            <person name="Stanke M."/>
            <person name="Stinson E.O."/>
            <person name="Tubio J.M."/>
            <person name="Vanzee J.P."/>
            <person name="Verjovski-Almeida S."/>
            <person name="Werner D."/>
            <person name="White O."/>
            <person name="Wyder S."/>
            <person name="Zeng Q."/>
            <person name="Zhao Q."/>
            <person name="Zhao Y."/>
            <person name="Hill C.A."/>
            <person name="Raikhel A.S."/>
            <person name="Soares M.B."/>
            <person name="Knudson D.L."/>
            <person name="Lee N.H."/>
            <person name="Galagan J."/>
            <person name="Salzberg S.L."/>
            <person name="Paulsen I.T."/>
            <person name="Dimopoulos G."/>
            <person name="Collins F.H."/>
            <person name="Birren B."/>
            <person name="Fraser-Liggett C.M."/>
            <person name="Severson D.W."/>
        </authorList>
    </citation>
    <scope>NUCLEOTIDE SEQUENCE [LARGE SCALE GENOMIC DNA]</scope>
    <source>
        <strain evidence="1">Liverpool</strain>
    </source>
</reference>
<sequence>MAKIEQARLSIANDNRILAELEHPRTTGPIMSSSLGSGLTSTSLSLSQHQPHLQTTSLSSQINSTGMLGGLSGLTNSGVPASVGTGMPSSIGLNSIGISSIGTAGISSITAGVNSMNVTSMGVTSSASSHALTDGQYSVLTSSTGASNPYSAANVSPLPSRANPLTPSVSNLKHIDQLSVVTCGDDRIVMLAFFIFPCRHYLIYMRKTSPQTVGTTFLEQGSQRPCRFSPPKA</sequence>
<dbReference type="eggNOG" id="ENOG502T8D3">
    <property type="taxonomic scope" value="Eukaryota"/>
</dbReference>
<dbReference type="VEuPathDB" id="VectorBase:AAEL020108"/>
<name>Q16RH8_AEDAE</name>
<proteinExistence type="predicted"/>
<reference evidence="1" key="1">
    <citation type="submission" date="2005-10" db="EMBL/GenBank/DDBJ databases">
        <authorList>
            <person name="Loftus B.J."/>
            <person name="Nene V.M."/>
            <person name="Hannick L.I."/>
            <person name="Bidwell S."/>
            <person name="Haas B."/>
            <person name="Amedeo P."/>
            <person name="Orvis J."/>
            <person name="Wortman J.R."/>
            <person name="White O.R."/>
            <person name="Salzberg S."/>
            <person name="Shumway M."/>
            <person name="Koo H."/>
            <person name="Zhao Y."/>
            <person name="Holmes M."/>
            <person name="Miller J."/>
            <person name="Schatz M."/>
            <person name="Pop M."/>
            <person name="Pai G."/>
            <person name="Utterback T."/>
            <person name="Rogers Y.-H."/>
            <person name="Kravitz S."/>
            <person name="Fraser C.M."/>
        </authorList>
    </citation>
    <scope>NUCLEOTIDE SEQUENCE</scope>
    <source>
        <strain evidence="1">Liverpool</strain>
    </source>
</reference>
<dbReference type="HOGENOM" id="CLU_1190715_0_0_1"/>
<dbReference type="Proteomes" id="UP000682892">
    <property type="component" value="Unassembled WGS sequence"/>
</dbReference>
<gene>
    <name evidence="1" type="ORF">AaeL_AAEL010947</name>
</gene>
<protein>
    <submittedName>
        <fullName evidence="1">AAEL010947-PA</fullName>
    </submittedName>
</protein>
<dbReference type="STRING" id="7159.Q16RH8"/>
<evidence type="ECO:0000313" key="2">
    <source>
        <dbReference type="Proteomes" id="UP000682892"/>
    </source>
</evidence>
<dbReference type="PhylomeDB" id="Q16RH8"/>
<reference evidence="1" key="3">
    <citation type="submission" date="2012-09" db="EMBL/GenBank/DDBJ databases">
        <authorList>
            <consortium name="VectorBase"/>
        </authorList>
    </citation>
    <scope>NUCLEOTIDE SEQUENCE</scope>
    <source>
        <strain evidence="1">Liverpool</strain>
    </source>
</reference>
<dbReference type="AlphaFoldDB" id="Q16RH8"/>